<accession>A0AAN8DGE4</accession>
<evidence type="ECO:0000256" key="1">
    <source>
        <dbReference type="SAM" id="MobiDB-lite"/>
    </source>
</evidence>
<protein>
    <recommendedName>
        <fullName evidence="4">Ig-like domain-containing protein</fullName>
    </recommendedName>
</protein>
<feature type="domain" description="Ig-like" evidence="4">
    <location>
        <begin position="318"/>
        <end position="396"/>
    </location>
</feature>
<gene>
    <name evidence="5" type="ORF">CgunFtcFv8_019115</name>
</gene>
<feature type="region of interest" description="Disordered" evidence="1">
    <location>
        <begin position="266"/>
        <end position="285"/>
    </location>
</feature>
<proteinExistence type="predicted"/>
<dbReference type="AlphaFoldDB" id="A0AAN8DGE4"/>
<dbReference type="Proteomes" id="UP001331515">
    <property type="component" value="Unassembled WGS sequence"/>
</dbReference>
<dbReference type="SUPFAM" id="SSF48726">
    <property type="entry name" value="Immunoglobulin"/>
    <property type="match status" value="3"/>
</dbReference>
<feature type="domain" description="Ig-like" evidence="4">
    <location>
        <begin position="111"/>
        <end position="196"/>
    </location>
</feature>
<feature type="signal peptide" evidence="3">
    <location>
        <begin position="1"/>
        <end position="19"/>
    </location>
</feature>
<comment type="caution">
    <text evidence="5">The sequence shown here is derived from an EMBL/GenBank/DDBJ whole genome shotgun (WGS) entry which is preliminary data.</text>
</comment>
<keyword evidence="2" id="KW-1133">Transmembrane helix</keyword>
<dbReference type="Gene3D" id="2.60.40.10">
    <property type="entry name" value="Immunoglobulins"/>
    <property type="match status" value="3"/>
</dbReference>
<dbReference type="InterPro" id="IPR036179">
    <property type="entry name" value="Ig-like_dom_sf"/>
</dbReference>
<keyword evidence="2" id="KW-0472">Membrane</keyword>
<dbReference type="InterPro" id="IPR007110">
    <property type="entry name" value="Ig-like_dom"/>
</dbReference>
<evidence type="ECO:0000313" key="6">
    <source>
        <dbReference type="Proteomes" id="UP001331515"/>
    </source>
</evidence>
<evidence type="ECO:0000259" key="4">
    <source>
        <dbReference type="PROSITE" id="PS50835"/>
    </source>
</evidence>
<name>A0AAN8DGE4_CHAGU</name>
<keyword evidence="6" id="KW-1185">Reference proteome</keyword>
<dbReference type="InterPro" id="IPR013783">
    <property type="entry name" value="Ig-like_fold"/>
</dbReference>
<dbReference type="InterPro" id="IPR003599">
    <property type="entry name" value="Ig_sub"/>
</dbReference>
<evidence type="ECO:0000313" key="5">
    <source>
        <dbReference type="EMBL" id="KAK5921782.1"/>
    </source>
</evidence>
<sequence>MNIFILLLLLAVLTSTTGAAEVVVVYAQIGGTVTLKPPALNDLKKHYMYWKKDEYSSEDLAWLNPMGNNNWKIKDEAWKNISSWSPLIIKNIQQEHFGTFFLKLKKPTDKPTFYEYVIRKLTVSVGPSSPVLPGETVTLSCSAETPLGKRIQWMNPRGELNPLNPLTFSASMRDNGPWSCMVTDGQSKSQVNVSVTVLELSPALSRPQYTSTSSHLSLPCSLLPHISWEQIKAKGFRELHWSFIPSTVSVPLRLFSLSAEGPLTWKPDQNKGLQPGTNPKKGDLSLRRNQGIEEDAGEYICALEFENGVTLKRSVHVKLLQIVSSTGTELISGQQLNLTCGLEQPLPSDLHLKWLPPKQSTHSDPRPSSPLIIPLVSTADAGTWRCELWRNNTQLTWAEITLEIVPWLSVWMLVVICSVTVIIILVFILAFILCRRRKQKMRHLRRRLCQCKHPKPKGFYRT</sequence>
<feature type="chain" id="PRO_5042945901" description="Ig-like domain-containing protein" evidence="3">
    <location>
        <begin position="20"/>
        <end position="462"/>
    </location>
</feature>
<keyword evidence="2" id="KW-0812">Transmembrane</keyword>
<dbReference type="PROSITE" id="PS50835">
    <property type="entry name" value="IG_LIKE"/>
    <property type="match status" value="2"/>
</dbReference>
<dbReference type="PANTHER" id="PTHR11422:SF0">
    <property type="entry name" value="T-CELL SURFACE GLYCOPROTEIN CD4"/>
    <property type="match status" value="1"/>
</dbReference>
<evidence type="ECO:0000256" key="3">
    <source>
        <dbReference type="SAM" id="SignalP"/>
    </source>
</evidence>
<reference evidence="5 6" key="1">
    <citation type="journal article" date="2023" name="Mol. Biol. Evol.">
        <title>Genomics of Secondarily Temperate Adaptation in the Only Non-Antarctic Icefish.</title>
        <authorList>
            <person name="Rivera-Colon A.G."/>
            <person name="Rayamajhi N."/>
            <person name="Minhas B.F."/>
            <person name="Madrigal G."/>
            <person name="Bilyk K.T."/>
            <person name="Yoon V."/>
            <person name="Hune M."/>
            <person name="Gregory S."/>
            <person name="Cheng C.H.C."/>
            <person name="Catchen J.M."/>
        </authorList>
    </citation>
    <scope>NUCLEOTIDE SEQUENCE [LARGE SCALE GENOMIC DNA]</scope>
    <source>
        <tissue evidence="5">White muscle</tissue>
    </source>
</reference>
<dbReference type="SMART" id="SM00409">
    <property type="entry name" value="IG"/>
    <property type="match status" value="4"/>
</dbReference>
<keyword evidence="3" id="KW-0732">Signal</keyword>
<dbReference type="EMBL" id="JAURVH010001522">
    <property type="protein sequence ID" value="KAK5921782.1"/>
    <property type="molecule type" value="Genomic_DNA"/>
</dbReference>
<organism evidence="5 6">
    <name type="scientific">Champsocephalus gunnari</name>
    <name type="common">Mackerel icefish</name>
    <dbReference type="NCBI Taxonomy" id="52237"/>
    <lineage>
        <taxon>Eukaryota</taxon>
        <taxon>Metazoa</taxon>
        <taxon>Chordata</taxon>
        <taxon>Craniata</taxon>
        <taxon>Vertebrata</taxon>
        <taxon>Euteleostomi</taxon>
        <taxon>Actinopterygii</taxon>
        <taxon>Neopterygii</taxon>
        <taxon>Teleostei</taxon>
        <taxon>Neoteleostei</taxon>
        <taxon>Acanthomorphata</taxon>
        <taxon>Eupercaria</taxon>
        <taxon>Perciformes</taxon>
        <taxon>Notothenioidei</taxon>
        <taxon>Channichthyidae</taxon>
        <taxon>Champsocephalus</taxon>
    </lineage>
</organism>
<dbReference type="PANTHER" id="PTHR11422">
    <property type="entry name" value="T-CELL SURFACE GLYCOPROTEIN CD4"/>
    <property type="match status" value="1"/>
</dbReference>
<feature type="transmembrane region" description="Helical" evidence="2">
    <location>
        <begin position="410"/>
        <end position="434"/>
    </location>
</feature>
<evidence type="ECO:0000256" key="2">
    <source>
        <dbReference type="SAM" id="Phobius"/>
    </source>
</evidence>